<dbReference type="GO" id="GO:0008240">
    <property type="term" value="F:tripeptidyl-peptidase activity"/>
    <property type="evidence" value="ECO:0007669"/>
    <property type="project" value="TreeGrafter"/>
</dbReference>
<accession>A0A8H8UFV0</accession>
<evidence type="ECO:0000256" key="1">
    <source>
        <dbReference type="PROSITE-ProRule" id="PRU01032"/>
    </source>
</evidence>
<dbReference type="Gene3D" id="3.40.50.200">
    <property type="entry name" value="Peptidase S8/S53 domain"/>
    <property type="match status" value="1"/>
</dbReference>
<dbReference type="InterPro" id="IPR036852">
    <property type="entry name" value="Peptidase_S8/S53_dom_sf"/>
</dbReference>
<protein>
    <submittedName>
        <fullName evidence="3">Aorsin</fullName>
    </submittedName>
</protein>
<dbReference type="GO" id="GO:0006508">
    <property type="term" value="P:proteolysis"/>
    <property type="evidence" value="ECO:0007669"/>
    <property type="project" value="InterPro"/>
</dbReference>
<dbReference type="SUPFAM" id="SSF52743">
    <property type="entry name" value="Subtilisin-like"/>
    <property type="match status" value="1"/>
</dbReference>
<keyword evidence="4" id="KW-1185">Reference proteome</keyword>
<dbReference type="PANTHER" id="PTHR14218:SF19">
    <property type="entry name" value="SERINE PROTEASE AORO, PUTATIVE (AFU_ORTHOLOGUE AFUA_6G10250)-RELATED"/>
    <property type="match status" value="1"/>
</dbReference>
<dbReference type="PANTHER" id="PTHR14218">
    <property type="entry name" value="PROTEASE S8 TRIPEPTIDYL PEPTIDASE I CLN2"/>
    <property type="match status" value="1"/>
</dbReference>
<comment type="caution">
    <text evidence="1">Lacks conserved residue(s) required for the propagation of feature annotation.</text>
</comment>
<gene>
    <name evidence="3" type="primary">aorO_2</name>
    <name evidence="3" type="ORF">LOCC1_G005409</name>
</gene>
<evidence type="ECO:0000259" key="2">
    <source>
        <dbReference type="PROSITE" id="PS51695"/>
    </source>
</evidence>
<dbReference type="GO" id="GO:0004252">
    <property type="term" value="F:serine-type endopeptidase activity"/>
    <property type="evidence" value="ECO:0007669"/>
    <property type="project" value="InterPro"/>
</dbReference>
<organism evidence="3 4">
    <name type="scientific">Lachnellula occidentalis</name>
    <dbReference type="NCBI Taxonomy" id="215460"/>
    <lineage>
        <taxon>Eukaryota</taxon>
        <taxon>Fungi</taxon>
        <taxon>Dikarya</taxon>
        <taxon>Ascomycota</taxon>
        <taxon>Pezizomycotina</taxon>
        <taxon>Leotiomycetes</taxon>
        <taxon>Helotiales</taxon>
        <taxon>Lachnaceae</taxon>
        <taxon>Lachnellula</taxon>
    </lineage>
</organism>
<dbReference type="CDD" id="cd04056">
    <property type="entry name" value="Peptidases_S53"/>
    <property type="match status" value="1"/>
</dbReference>
<dbReference type="EMBL" id="QGMI01000156">
    <property type="protein sequence ID" value="TVY46322.1"/>
    <property type="molecule type" value="Genomic_DNA"/>
</dbReference>
<dbReference type="OrthoDB" id="409122at2759"/>
<proteinExistence type="predicted"/>
<dbReference type="PROSITE" id="PS51695">
    <property type="entry name" value="SEDOLISIN"/>
    <property type="match status" value="1"/>
</dbReference>
<sequence>MALIAPQQVTLYQVDDTVESESFNNFLDAIDGSYCTFEGGGSKDPNVDGQYPDPQPGGFRGYLNCGGFASTKVISISYSSNEADLTSKYAQRQCMEYIKLGLQGVSILYSSGDFGVAGNSGTCINPRTGAFNNGSTGTFNPSLPGTCQYITSVGATQVLNGSSVHGPESACEKVIFSGGGCSSVFTMASYQKSTMSERFNNSQTVRVYPDVSANGANYVVAVDGKFSLTFGTSASTPTFASLVHMINEERMAVGKGPVGFLNPTLYANSQVLNDVITGGNRGCGTPGFNSTIGWIQ</sequence>
<dbReference type="InterPro" id="IPR030400">
    <property type="entry name" value="Sedolisin_dom"/>
</dbReference>
<evidence type="ECO:0000313" key="3">
    <source>
        <dbReference type="EMBL" id="TVY46322.1"/>
    </source>
</evidence>
<evidence type="ECO:0000313" key="4">
    <source>
        <dbReference type="Proteomes" id="UP000443090"/>
    </source>
</evidence>
<comment type="caution">
    <text evidence="3">The sequence shown here is derived from an EMBL/GenBank/DDBJ whole genome shotgun (WGS) entry which is preliminary data.</text>
</comment>
<feature type="domain" description="Peptidase S53" evidence="2">
    <location>
        <begin position="1"/>
        <end position="296"/>
    </location>
</feature>
<reference evidence="3 4" key="1">
    <citation type="submission" date="2018-05" db="EMBL/GenBank/DDBJ databases">
        <title>Genome sequencing and assembly of the regulated plant pathogen Lachnellula willkommii and related sister species for the development of diagnostic species identification markers.</title>
        <authorList>
            <person name="Giroux E."/>
            <person name="Bilodeau G."/>
        </authorList>
    </citation>
    <scope>NUCLEOTIDE SEQUENCE [LARGE SCALE GENOMIC DNA]</scope>
    <source>
        <strain evidence="3 4">CBS 160.35</strain>
    </source>
</reference>
<dbReference type="AlphaFoldDB" id="A0A8H8UFV0"/>
<dbReference type="Proteomes" id="UP000443090">
    <property type="component" value="Unassembled WGS sequence"/>
</dbReference>
<dbReference type="InterPro" id="IPR050819">
    <property type="entry name" value="Tripeptidyl-peptidase_I"/>
</dbReference>
<name>A0A8H8UFV0_9HELO</name>